<feature type="transmembrane region" description="Helical" evidence="2">
    <location>
        <begin position="139"/>
        <end position="161"/>
    </location>
</feature>
<keyword evidence="2" id="KW-1133">Transmembrane helix</keyword>
<feature type="transmembrane region" description="Helical" evidence="2">
    <location>
        <begin position="95"/>
        <end position="119"/>
    </location>
</feature>
<evidence type="ECO:0000313" key="3">
    <source>
        <dbReference type="EMBL" id="QHS87355.1"/>
    </source>
</evidence>
<evidence type="ECO:0000256" key="1">
    <source>
        <dbReference type="SAM" id="MobiDB-lite"/>
    </source>
</evidence>
<keyword evidence="2" id="KW-0472">Membrane</keyword>
<dbReference type="AlphaFoldDB" id="A0A6C0B542"/>
<feature type="region of interest" description="Disordered" evidence="1">
    <location>
        <begin position="1"/>
        <end position="24"/>
    </location>
</feature>
<accession>A0A6C0B542</accession>
<sequence length="291" mass="32304">MSDEDSTSNSSESSSCSTPSSIHVDMTANDSYEDIQIMNGVTEDSMHTIQITPAPSISKDESVVEVPKSSWLCPWIKPVKTDDVPKDNQDTNQKIGVATTVAVEFYRALVASFLILFVPQSCGDHVCSFSENAQTGPDPLYNAGFAFNCITMAAFAALYYAEVRREGKLIAYLDVNPAKPSDNDSVGQVLEKMPKYRSDGILYYDSLYTKAGYTVITCFSINTVLSGLVVYKYYLDDKTTTTYITSVLFVIQKLIQVYATLKTDKNVFYSAYLSGKIQYNDMDKDKDEPKV</sequence>
<organism evidence="3">
    <name type="scientific">viral metagenome</name>
    <dbReference type="NCBI Taxonomy" id="1070528"/>
    <lineage>
        <taxon>unclassified sequences</taxon>
        <taxon>metagenomes</taxon>
        <taxon>organismal metagenomes</taxon>
    </lineage>
</organism>
<proteinExistence type="predicted"/>
<feature type="compositionally biased region" description="Low complexity" evidence="1">
    <location>
        <begin position="7"/>
        <end position="21"/>
    </location>
</feature>
<feature type="transmembrane region" description="Helical" evidence="2">
    <location>
        <begin position="211"/>
        <end position="231"/>
    </location>
</feature>
<keyword evidence="2" id="KW-0812">Transmembrane</keyword>
<reference evidence="3" key="1">
    <citation type="journal article" date="2020" name="Nature">
        <title>Giant virus diversity and host interactions through global metagenomics.</title>
        <authorList>
            <person name="Schulz F."/>
            <person name="Roux S."/>
            <person name="Paez-Espino D."/>
            <person name="Jungbluth S."/>
            <person name="Walsh D.A."/>
            <person name="Denef V.J."/>
            <person name="McMahon K.D."/>
            <person name="Konstantinidis K.T."/>
            <person name="Eloe-Fadrosh E.A."/>
            <person name="Kyrpides N.C."/>
            <person name="Woyke T."/>
        </authorList>
    </citation>
    <scope>NUCLEOTIDE SEQUENCE</scope>
    <source>
        <strain evidence="3">GVMAG-M-3300010157-4</strain>
    </source>
</reference>
<protein>
    <submittedName>
        <fullName evidence="3">Uncharacterized protein</fullName>
    </submittedName>
</protein>
<name>A0A6C0B542_9ZZZZ</name>
<dbReference type="EMBL" id="MN739080">
    <property type="protein sequence ID" value="QHS87355.1"/>
    <property type="molecule type" value="Genomic_DNA"/>
</dbReference>
<evidence type="ECO:0000256" key="2">
    <source>
        <dbReference type="SAM" id="Phobius"/>
    </source>
</evidence>